<evidence type="ECO:0000256" key="5">
    <source>
        <dbReference type="ARBA" id="ARBA00022777"/>
    </source>
</evidence>
<evidence type="ECO:0000256" key="2">
    <source>
        <dbReference type="ARBA" id="ARBA00022527"/>
    </source>
</evidence>
<evidence type="ECO:0000256" key="4">
    <source>
        <dbReference type="ARBA" id="ARBA00022741"/>
    </source>
</evidence>
<dbReference type="InterPro" id="IPR011009">
    <property type="entry name" value="Kinase-like_dom_sf"/>
</dbReference>
<evidence type="ECO:0000256" key="8">
    <source>
        <dbReference type="ARBA" id="ARBA00048679"/>
    </source>
</evidence>
<keyword evidence="9" id="KW-0812">Transmembrane</keyword>
<keyword evidence="3" id="KW-0808">Transferase</keyword>
<proteinExistence type="predicted"/>
<comment type="catalytic activity">
    <reaction evidence="7">
        <text>L-threonyl-[protein] + ATP = O-phospho-L-threonyl-[protein] + ADP + H(+)</text>
        <dbReference type="Rhea" id="RHEA:46608"/>
        <dbReference type="Rhea" id="RHEA-COMP:11060"/>
        <dbReference type="Rhea" id="RHEA-COMP:11605"/>
        <dbReference type="ChEBI" id="CHEBI:15378"/>
        <dbReference type="ChEBI" id="CHEBI:30013"/>
        <dbReference type="ChEBI" id="CHEBI:30616"/>
        <dbReference type="ChEBI" id="CHEBI:61977"/>
        <dbReference type="ChEBI" id="CHEBI:456216"/>
        <dbReference type="EC" id="2.7.11.1"/>
    </reaction>
</comment>
<sequence>MLSQICYRSIVKLHDFCFHHRWIFLVYKYMERGSLFYALNMDDEEAKELSWSKRFTSLTSFHLSNNQFGGNIPLKIGILDSLYDVNISNNKLEGLIPSPILNCISFGEVDLNLNYNNFTRNLPVELASIPRINLSFNFFECLQGCKNFYAKSMIGNTLMSINSSVEDQNTKKSRHLGIIALPISCFFLLIILLGIFCFIRHTKKVKV</sequence>
<dbReference type="InterPro" id="IPR032675">
    <property type="entry name" value="LRR_dom_sf"/>
</dbReference>
<dbReference type="SUPFAM" id="SSF52058">
    <property type="entry name" value="L domain-like"/>
    <property type="match status" value="1"/>
</dbReference>
<dbReference type="STRING" id="3818.A0A445CTN0"/>
<reference evidence="10 11" key="1">
    <citation type="submission" date="2019-01" db="EMBL/GenBank/DDBJ databases">
        <title>Sequencing of cultivated peanut Arachis hypogaea provides insights into genome evolution and oil improvement.</title>
        <authorList>
            <person name="Chen X."/>
        </authorList>
    </citation>
    <scope>NUCLEOTIDE SEQUENCE [LARGE SCALE GENOMIC DNA]</scope>
    <source>
        <strain evidence="11">cv. Fuhuasheng</strain>
        <tissue evidence="10">Leaves</tissue>
    </source>
</reference>
<dbReference type="InterPro" id="IPR051420">
    <property type="entry name" value="Ser_Thr_Kinases_DiverseReg"/>
</dbReference>
<evidence type="ECO:0000256" key="1">
    <source>
        <dbReference type="ARBA" id="ARBA00012513"/>
    </source>
</evidence>
<keyword evidence="4" id="KW-0547">Nucleotide-binding</keyword>
<dbReference type="Proteomes" id="UP000289738">
    <property type="component" value="Chromosome A06"/>
</dbReference>
<keyword evidence="2" id="KW-0723">Serine/threonine-protein kinase</keyword>
<dbReference type="EC" id="2.7.11.1" evidence="1"/>
<dbReference type="InterPro" id="IPR001611">
    <property type="entry name" value="Leu-rich_rpt"/>
</dbReference>
<dbReference type="PANTHER" id="PTHR48005">
    <property type="entry name" value="LEUCINE RICH REPEAT KINASE 2"/>
    <property type="match status" value="1"/>
</dbReference>
<keyword evidence="9" id="KW-0472">Membrane</keyword>
<evidence type="ECO:0000313" key="10">
    <source>
        <dbReference type="EMBL" id="RYR54268.1"/>
    </source>
</evidence>
<feature type="transmembrane region" description="Helical" evidence="9">
    <location>
        <begin position="176"/>
        <end position="199"/>
    </location>
</feature>
<evidence type="ECO:0000313" key="11">
    <source>
        <dbReference type="Proteomes" id="UP000289738"/>
    </source>
</evidence>
<comment type="catalytic activity">
    <reaction evidence="8">
        <text>L-seryl-[protein] + ATP = O-phospho-L-seryl-[protein] + ADP + H(+)</text>
        <dbReference type="Rhea" id="RHEA:17989"/>
        <dbReference type="Rhea" id="RHEA-COMP:9863"/>
        <dbReference type="Rhea" id="RHEA-COMP:11604"/>
        <dbReference type="ChEBI" id="CHEBI:15378"/>
        <dbReference type="ChEBI" id="CHEBI:29999"/>
        <dbReference type="ChEBI" id="CHEBI:30616"/>
        <dbReference type="ChEBI" id="CHEBI:83421"/>
        <dbReference type="ChEBI" id="CHEBI:456216"/>
        <dbReference type="EC" id="2.7.11.1"/>
    </reaction>
</comment>
<keyword evidence="11" id="KW-1185">Reference proteome</keyword>
<dbReference type="GO" id="GO:0004674">
    <property type="term" value="F:protein serine/threonine kinase activity"/>
    <property type="evidence" value="ECO:0007669"/>
    <property type="project" value="UniProtKB-KW"/>
</dbReference>
<dbReference type="AlphaFoldDB" id="A0A445CTN0"/>
<dbReference type="Pfam" id="PF00560">
    <property type="entry name" value="LRR_1"/>
    <property type="match status" value="2"/>
</dbReference>
<accession>A0A445CTN0</accession>
<keyword evidence="5" id="KW-0418">Kinase</keyword>
<evidence type="ECO:0000256" key="6">
    <source>
        <dbReference type="ARBA" id="ARBA00022840"/>
    </source>
</evidence>
<dbReference type="PANTHER" id="PTHR48005:SF16">
    <property type="entry name" value="MDIS1-INTERACTING RECEPTOR LIKE KINASE 2-LIKE ISOFORM X1"/>
    <property type="match status" value="1"/>
</dbReference>
<dbReference type="Gene3D" id="3.80.10.10">
    <property type="entry name" value="Ribonuclease Inhibitor"/>
    <property type="match status" value="1"/>
</dbReference>
<dbReference type="SUPFAM" id="SSF56112">
    <property type="entry name" value="Protein kinase-like (PK-like)"/>
    <property type="match status" value="1"/>
</dbReference>
<organism evidence="10 11">
    <name type="scientific">Arachis hypogaea</name>
    <name type="common">Peanut</name>
    <dbReference type="NCBI Taxonomy" id="3818"/>
    <lineage>
        <taxon>Eukaryota</taxon>
        <taxon>Viridiplantae</taxon>
        <taxon>Streptophyta</taxon>
        <taxon>Embryophyta</taxon>
        <taxon>Tracheophyta</taxon>
        <taxon>Spermatophyta</taxon>
        <taxon>Magnoliopsida</taxon>
        <taxon>eudicotyledons</taxon>
        <taxon>Gunneridae</taxon>
        <taxon>Pentapetalae</taxon>
        <taxon>rosids</taxon>
        <taxon>fabids</taxon>
        <taxon>Fabales</taxon>
        <taxon>Fabaceae</taxon>
        <taxon>Papilionoideae</taxon>
        <taxon>50 kb inversion clade</taxon>
        <taxon>dalbergioids sensu lato</taxon>
        <taxon>Dalbergieae</taxon>
        <taxon>Pterocarpus clade</taxon>
        <taxon>Arachis</taxon>
    </lineage>
</organism>
<dbReference type="GO" id="GO:0005524">
    <property type="term" value="F:ATP binding"/>
    <property type="evidence" value="ECO:0007669"/>
    <property type="project" value="UniProtKB-KW"/>
</dbReference>
<keyword evidence="9" id="KW-1133">Transmembrane helix</keyword>
<keyword evidence="6" id="KW-0067">ATP-binding</keyword>
<dbReference type="EMBL" id="SDMP01000006">
    <property type="protein sequence ID" value="RYR54268.1"/>
    <property type="molecule type" value="Genomic_DNA"/>
</dbReference>
<comment type="caution">
    <text evidence="10">The sequence shown here is derived from an EMBL/GenBank/DDBJ whole genome shotgun (WGS) entry which is preliminary data.</text>
</comment>
<protein>
    <recommendedName>
        <fullName evidence="1">non-specific serine/threonine protein kinase</fullName>
        <ecNumber evidence="1">2.7.11.1</ecNumber>
    </recommendedName>
</protein>
<evidence type="ECO:0000256" key="7">
    <source>
        <dbReference type="ARBA" id="ARBA00047899"/>
    </source>
</evidence>
<name>A0A445CTN0_ARAHY</name>
<evidence type="ECO:0000256" key="3">
    <source>
        <dbReference type="ARBA" id="ARBA00022679"/>
    </source>
</evidence>
<evidence type="ECO:0000256" key="9">
    <source>
        <dbReference type="SAM" id="Phobius"/>
    </source>
</evidence>
<gene>
    <name evidence="10" type="ORF">Ahy_A06g029530</name>
</gene>